<dbReference type="EMBL" id="MLAK01000700">
    <property type="protein sequence ID" value="OHT07351.1"/>
    <property type="molecule type" value="Genomic_DNA"/>
</dbReference>
<comment type="caution">
    <text evidence="7">The sequence shown here is derived from an EMBL/GenBank/DDBJ whole genome shotgun (WGS) entry which is preliminary data.</text>
</comment>
<dbReference type="InterPro" id="IPR026050">
    <property type="entry name" value="C1GALT1/C1GALT1_chp1"/>
</dbReference>
<sequence>MKRKARHRNDLKPLLLFLQIYCVLYIPICLKKYPVYPTPPQYDIGNMTSIRKPGIYLAVITGIYNIGRVRHSLETWIPELRNASLYDIPYQVEIVFVSESEIENNLNIRTVISPEDRIKQDIQRINEFNGPKEKDVPKVLKTFYALHDFYYNTNCDWFKHQDDDTGIYVPNFRMMFDEYTSRFDPRSQIVAKGACTVDLKFAVNKGVEDLYSQGGTGLLLSRKAAKFFLDNFDDWYKNFSFYEDRYVWRMLEKMGVTGESVSSTYFIGSEIPLSAQKALQYFQYDRIEECPAEHPLTRCKPEFYQLNKIVSYHREPDFYWLPFLLKNHNIDDSIRFYDNRFKPKVCRMVPKKT</sequence>
<comment type="similarity">
    <text evidence="2">Belongs to the glycosyltransferase 31 family. Beta3-Gal-T subfamily.</text>
</comment>
<evidence type="ECO:0000313" key="7">
    <source>
        <dbReference type="EMBL" id="OHT07351.1"/>
    </source>
</evidence>
<name>A0A1J4K7J3_9EUKA</name>
<dbReference type="Gene3D" id="3.90.550.50">
    <property type="match status" value="1"/>
</dbReference>
<dbReference type="OrthoDB" id="414175at2759"/>
<evidence type="ECO:0000256" key="1">
    <source>
        <dbReference type="ARBA" id="ARBA00004606"/>
    </source>
</evidence>
<evidence type="ECO:0000256" key="2">
    <source>
        <dbReference type="ARBA" id="ARBA00006462"/>
    </source>
</evidence>
<keyword evidence="3" id="KW-0812">Transmembrane</keyword>
<evidence type="ECO:0000256" key="5">
    <source>
        <dbReference type="ARBA" id="ARBA00022989"/>
    </source>
</evidence>
<dbReference type="GO" id="GO:0016020">
    <property type="term" value="C:membrane"/>
    <property type="evidence" value="ECO:0007669"/>
    <property type="project" value="UniProtKB-SubCell"/>
</dbReference>
<dbReference type="Proteomes" id="UP000179807">
    <property type="component" value="Unassembled WGS sequence"/>
</dbReference>
<gene>
    <name evidence="7" type="ORF">TRFO_24539</name>
</gene>
<evidence type="ECO:0000256" key="3">
    <source>
        <dbReference type="ARBA" id="ARBA00022692"/>
    </source>
</evidence>
<reference evidence="7" key="1">
    <citation type="submission" date="2016-10" db="EMBL/GenBank/DDBJ databases">
        <authorList>
            <person name="Benchimol M."/>
            <person name="Almeida L.G."/>
            <person name="Vasconcelos A.T."/>
            <person name="Perreira-Neves A."/>
            <person name="Rosa I.A."/>
            <person name="Tasca T."/>
            <person name="Bogo M.R."/>
            <person name="de Souza W."/>
        </authorList>
    </citation>
    <scope>NUCLEOTIDE SEQUENCE [LARGE SCALE GENOMIC DNA]</scope>
    <source>
        <strain evidence="7">K</strain>
    </source>
</reference>
<keyword evidence="8" id="KW-1185">Reference proteome</keyword>
<evidence type="ECO:0000256" key="4">
    <source>
        <dbReference type="ARBA" id="ARBA00022968"/>
    </source>
</evidence>
<comment type="subcellular location">
    <subcellularLocation>
        <location evidence="1">Membrane</location>
        <topology evidence="1">Single-pass type II membrane protein</topology>
    </subcellularLocation>
</comment>
<keyword evidence="4" id="KW-0735">Signal-anchor</keyword>
<dbReference type="AlphaFoldDB" id="A0A1J4K7J3"/>
<dbReference type="PANTHER" id="PTHR23033">
    <property type="entry name" value="BETA1,3-GALACTOSYLTRANSFERASE"/>
    <property type="match status" value="1"/>
</dbReference>
<dbReference type="PANTHER" id="PTHR23033:SF14">
    <property type="entry name" value="GLYCOPROTEIN-N-ACETYLGALACTOSAMINE 3-BETA-GALACTOSYLTRANSFERASE 1-RELATED"/>
    <property type="match status" value="1"/>
</dbReference>
<accession>A0A1J4K7J3</accession>
<dbReference type="RefSeq" id="XP_068360487.1">
    <property type="nucleotide sequence ID" value="XM_068503805.1"/>
</dbReference>
<dbReference type="GO" id="GO:0016263">
    <property type="term" value="F:glycoprotein-N-acetylgalactosamine 3-beta-galactosyltransferase activity"/>
    <property type="evidence" value="ECO:0007669"/>
    <property type="project" value="TreeGrafter"/>
</dbReference>
<organism evidence="7 8">
    <name type="scientific">Tritrichomonas foetus</name>
    <dbReference type="NCBI Taxonomy" id="1144522"/>
    <lineage>
        <taxon>Eukaryota</taxon>
        <taxon>Metamonada</taxon>
        <taxon>Parabasalia</taxon>
        <taxon>Tritrichomonadida</taxon>
        <taxon>Tritrichomonadidae</taxon>
        <taxon>Tritrichomonas</taxon>
    </lineage>
</organism>
<dbReference type="VEuPathDB" id="TrichDB:TRFO_24539"/>
<evidence type="ECO:0000256" key="6">
    <source>
        <dbReference type="ARBA" id="ARBA00023136"/>
    </source>
</evidence>
<proteinExistence type="inferred from homology"/>
<keyword evidence="5" id="KW-1133">Transmembrane helix</keyword>
<protein>
    <submittedName>
        <fullName evidence="7">Uncharacterized protein</fullName>
    </submittedName>
</protein>
<dbReference type="GeneID" id="94838509"/>
<evidence type="ECO:0000313" key="8">
    <source>
        <dbReference type="Proteomes" id="UP000179807"/>
    </source>
</evidence>
<keyword evidence="6" id="KW-0472">Membrane</keyword>